<accession>A0A6A6I454</accession>
<dbReference type="GeneID" id="54587762"/>
<organism evidence="2 3">
    <name type="scientific">Trematosphaeria pertusa</name>
    <dbReference type="NCBI Taxonomy" id="390896"/>
    <lineage>
        <taxon>Eukaryota</taxon>
        <taxon>Fungi</taxon>
        <taxon>Dikarya</taxon>
        <taxon>Ascomycota</taxon>
        <taxon>Pezizomycotina</taxon>
        <taxon>Dothideomycetes</taxon>
        <taxon>Pleosporomycetidae</taxon>
        <taxon>Pleosporales</taxon>
        <taxon>Massarineae</taxon>
        <taxon>Trematosphaeriaceae</taxon>
        <taxon>Trematosphaeria</taxon>
    </lineage>
</organism>
<evidence type="ECO:0000313" key="2">
    <source>
        <dbReference type="EMBL" id="KAF2245066.1"/>
    </source>
</evidence>
<dbReference type="RefSeq" id="XP_033680070.1">
    <property type="nucleotide sequence ID" value="XM_033834432.1"/>
</dbReference>
<reference evidence="2" key="1">
    <citation type="journal article" date="2020" name="Stud. Mycol.">
        <title>101 Dothideomycetes genomes: a test case for predicting lifestyles and emergence of pathogens.</title>
        <authorList>
            <person name="Haridas S."/>
            <person name="Albert R."/>
            <person name="Binder M."/>
            <person name="Bloem J."/>
            <person name="Labutti K."/>
            <person name="Salamov A."/>
            <person name="Andreopoulos B."/>
            <person name="Baker S."/>
            <person name="Barry K."/>
            <person name="Bills G."/>
            <person name="Bluhm B."/>
            <person name="Cannon C."/>
            <person name="Castanera R."/>
            <person name="Culley D."/>
            <person name="Daum C."/>
            <person name="Ezra D."/>
            <person name="Gonzalez J."/>
            <person name="Henrissat B."/>
            <person name="Kuo A."/>
            <person name="Liang C."/>
            <person name="Lipzen A."/>
            <person name="Lutzoni F."/>
            <person name="Magnuson J."/>
            <person name="Mondo S."/>
            <person name="Nolan M."/>
            <person name="Ohm R."/>
            <person name="Pangilinan J."/>
            <person name="Park H.-J."/>
            <person name="Ramirez L."/>
            <person name="Alfaro M."/>
            <person name="Sun H."/>
            <person name="Tritt A."/>
            <person name="Yoshinaga Y."/>
            <person name="Zwiers L.-H."/>
            <person name="Turgeon B."/>
            <person name="Goodwin S."/>
            <person name="Spatafora J."/>
            <person name="Crous P."/>
            <person name="Grigoriev I."/>
        </authorList>
    </citation>
    <scope>NUCLEOTIDE SEQUENCE</scope>
    <source>
        <strain evidence="2">CBS 122368</strain>
    </source>
</reference>
<keyword evidence="3" id="KW-1185">Reference proteome</keyword>
<dbReference type="OrthoDB" id="6359816at2759"/>
<gene>
    <name evidence="2" type="ORF">BU26DRAFT_578667</name>
</gene>
<dbReference type="InterPro" id="IPR000210">
    <property type="entry name" value="BTB/POZ_dom"/>
</dbReference>
<dbReference type="Proteomes" id="UP000800094">
    <property type="component" value="Unassembled WGS sequence"/>
</dbReference>
<dbReference type="Gene3D" id="3.30.710.10">
    <property type="entry name" value="Potassium Channel Kv1.1, Chain A"/>
    <property type="match status" value="1"/>
</dbReference>
<evidence type="ECO:0000259" key="1">
    <source>
        <dbReference type="PROSITE" id="PS50097"/>
    </source>
</evidence>
<name>A0A6A6I454_9PLEO</name>
<evidence type="ECO:0000313" key="3">
    <source>
        <dbReference type="Proteomes" id="UP000800094"/>
    </source>
</evidence>
<dbReference type="PROSITE" id="PS50097">
    <property type="entry name" value="BTB"/>
    <property type="match status" value="1"/>
</dbReference>
<protein>
    <recommendedName>
        <fullName evidence="1">BTB domain-containing protein</fullName>
    </recommendedName>
</protein>
<dbReference type="SUPFAM" id="SSF54695">
    <property type="entry name" value="POZ domain"/>
    <property type="match status" value="1"/>
</dbReference>
<feature type="domain" description="BTB" evidence="1">
    <location>
        <begin position="8"/>
        <end position="43"/>
    </location>
</feature>
<dbReference type="EMBL" id="ML987201">
    <property type="protein sequence ID" value="KAF2245066.1"/>
    <property type="molecule type" value="Genomic_DNA"/>
</dbReference>
<dbReference type="AlphaFoldDB" id="A0A6A6I454"/>
<dbReference type="CDD" id="cd18186">
    <property type="entry name" value="BTB_POZ_ZBTB_KLHL-like"/>
    <property type="match status" value="1"/>
</dbReference>
<sequence>MFNNAKYSDATIVIQDVTLPVHKSVICIQSEYFDKAFQSAFVERTLQKLTFNGGSGAAC</sequence>
<proteinExistence type="predicted"/>
<dbReference type="Pfam" id="PF00651">
    <property type="entry name" value="BTB"/>
    <property type="match status" value="1"/>
</dbReference>
<dbReference type="InterPro" id="IPR011333">
    <property type="entry name" value="SKP1/BTB/POZ_sf"/>
</dbReference>